<evidence type="ECO:0000313" key="1">
    <source>
        <dbReference type="EMBL" id="KAK5699000.1"/>
    </source>
</evidence>
<comment type="caution">
    <text evidence="1">The sequence shown here is derived from an EMBL/GenBank/DDBJ whole genome shotgun (WGS) entry which is preliminary data.</text>
</comment>
<name>A0AAN7W533_9PEZI</name>
<dbReference type="EMBL" id="JAVRQU010000009">
    <property type="protein sequence ID" value="KAK5699000.1"/>
    <property type="molecule type" value="Genomic_DNA"/>
</dbReference>
<dbReference type="Proteomes" id="UP001310594">
    <property type="component" value="Unassembled WGS sequence"/>
</dbReference>
<protein>
    <submittedName>
        <fullName evidence="1">Uncharacterized protein</fullName>
    </submittedName>
</protein>
<evidence type="ECO:0000313" key="2">
    <source>
        <dbReference type="Proteomes" id="UP001310594"/>
    </source>
</evidence>
<accession>A0AAN7W533</accession>
<gene>
    <name evidence="1" type="ORF">LTR97_006649</name>
</gene>
<reference evidence="1" key="1">
    <citation type="submission" date="2023-08" db="EMBL/GenBank/DDBJ databases">
        <title>Black Yeasts Isolated from many extreme environments.</title>
        <authorList>
            <person name="Coleine C."/>
            <person name="Stajich J.E."/>
            <person name="Selbmann L."/>
        </authorList>
    </citation>
    <scope>NUCLEOTIDE SEQUENCE</scope>
    <source>
        <strain evidence="1">CCFEE 5810</strain>
    </source>
</reference>
<organism evidence="1 2">
    <name type="scientific">Elasticomyces elasticus</name>
    <dbReference type="NCBI Taxonomy" id="574655"/>
    <lineage>
        <taxon>Eukaryota</taxon>
        <taxon>Fungi</taxon>
        <taxon>Dikarya</taxon>
        <taxon>Ascomycota</taxon>
        <taxon>Pezizomycotina</taxon>
        <taxon>Dothideomycetes</taxon>
        <taxon>Dothideomycetidae</taxon>
        <taxon>Mycosphaerellales</taxon>
        <taxon>Teratosphaeriaceae</taxon>
        <taxon>Elasticomyces</taxon>
    </lineage>
</organism>
<proteinExistence type="predicted"/>
<sequence length="245" mass="27454">MAPQTSAFFKAPLDIRKLIYHQLLQDHDDVCYQRLTERDSDRGKSSPASDQAASAMRLNTKLVNRQMYHEYQDAWSAANPSGALICKALLGPKTTLTNTAFWRGYIANAPRFALIARVGSSAEVQDDGYSVNIIFLQGRGPGYRLEWQHMSDAQREWLNISNTTYQAMITRVEAIVPSMIATRRQTSNDISGLTWEGAKQLFEAFQMSDLLSAVTDASHGAHAPAQDVKNVAWDPLESNNEHAWY</sequence>
<dbReference type="AlphaFoldDB" id="A0AAN7W533"/>